<accession>A0A3Q7JNG6</accession>
<sequence length="112" mass="13217">MIRVKGITRNARKYKKIQKFESVVICQQIRTSKKNETMLKSKLLRWVLASASLVLVLILFMLFVRIQLLVTNRENLNVCYHYLLLISTRICLKKPIPITFFLEILTTLLHNK</sequence>
<name>A0A3Q7JNG6_SOLLC</name>
<keyword evidence="1" id="KW-1133">Transmembrane helix</keyword>
<keyword evidence="1" id="KW-0812">Transmembrane</keyword>
<reference evidence="2" key="2">
    <citation type="submission" date="2019-01" db="UniProtKB">
        <authorList>
            <consortium name="EnsemblPlants"/>
        </authorList>
    </citation>
    <scope>IDENTIFICATION</scope>
    <source>
        <strain evidence="2">cv. Heinz 1706</strain>
    </source>
</reference>
<reference evidence="2" key="1">
    <citation type="journal article" date="2012" name="Nature">
        <title>The tomato genome sequence provides insights into fleshy fruit evolution.</title>
        <authorList>
            <consortium name="Tomato Genome Consortium"/>
        </authorList>
    </citation>
    <scope>NUCLEOTIDE SEQUENCE [LARGE SCALE GENOMIC DNA]</scope>
    <source>
        <strain evidence="2">cv. Heinz 1706</strain>
    </source>
</reference>
<organism evidence="2">
    <name type="scientific">Solanum lycopersicum</name>
    <name type="common">Tomato</name>
    <name type="synonym">Lycopersicon esculentum</name>
    <dbReference type="NCBI Taxonomy" id="4081"/>
    <lineage>
        <taxon>Eukaryota</taxon>
        <taxon>Viridiplantae</taxon>
        <taxon>Streptophyta</taxon>
        <taxon>Embryophyta</taxon>
        <taxon>Tracheophyta</taxon>
        <taxon>Spermatophyta</taxon>
        <taxon>Magnoliopsida</taxon>
        <taxon>eudicotyledons</taxon>
        <taxon>Gunneridae</taxon>
        <taxon>Pentapetalae</taxon>
        <taxon>asterids</taxon>
        <taxon>lamiids</taxon>
        <taxon>Solanales</taxon>
        <taxon>Solanaceae</taxon>
        <taxon>Solanoideae</taxon>
        <taxon>Solaneae</taxon>
        <taxon>Solanum</taxon>
        <taxon>Solanum subgen. Lycopersicon</taxon>
    </lineage>
</organism>
<evidence type="ECO:0000313" key="2">
    <source>
        <dbReference type="EnsemblPlants" id="Solyc11g065197.1.1"/>
    </source>
</evidence>
<dbReference type="AlphaFoldDB" id="A0A3Q7JNG6"/>
<dbReference type="Gramene" id="Solyc11g065197.1.1">
    <property type="protein sequence ID" value="Solyc11g065197.1.1"/>
    <property type="gene ID" value="Solyc11g065197.1"/>
</dbReference>
<keyword evidence="1" id="KW-0472">Membrane</keyword>
<evidence type="ECO:0000313" key="3">
    <source>
        <dbReference type="Proteomes" id="UP000004994"/>
    </source>
</evidence>
<dbReference type="EnsemblPlants" id="Solyc11g065197.1.1">
    <property type="protein sequence ID" value="Solyc11g065197.1.1"/>
    <property type="gene ID" value="Solyc11g065197.1"/>
</dbReference>
<dbReference type="InParanoid" id="A0A3Q7JNG6"/>
<feature type="transmembrane region" description="Helical" evidence="1">
    <location>
        <begin position="43"/>
        <end position="64"/>
    </location>
</feature>
<proteinExistence type="predicted"/>
<protein>
    <submittedName>
        <fullName evidence="2">Uncharacterized protein</fullName>
    </submittedName>
</protein>
<dbReference type="Proteomes" id="UP000004994">
    <property type="component" value="Chromosome 11"/>
</dbReference>
<evidence type="ECO:0000256" key="1">
    <source>
        <dbReference type="SAM" id="Phobius"/>
    </source>
</evidence>
<keyword evidence="3" id="KW-1185">Reference proteome</keyword>